<dbReference type="PANTHER" id="PTHR42804">
    <property type="entry name" value="ALDEHYDE DEHYDROGENASE"/>
    <property type="match status" value="1"/>
</dbReference>
<name>A0A3N0EHM4_9ACTN</name>
<organism evidence="6 7">
    <name type="scientific">Halostreptopolyspora alba</name>
    <dbReference type="NCBI Taxonomy" id="2487137"/>
    <lineage>
        <taxon>Bacteria</taxon>
        <taxon>Bacillati</taxon>
        <taxon>Actinomycetota</taxon>
        <taxon>Actinomycetes</taxon>
        <taxon>Streptosporangiales</taxon>
        <taxon>Nocardiopsidaceae</taxon>
        <taxon>Halostreptopolyspora</taxon>
    </lineage>
</organism>
<keyword evidence="7" id="KW-1185">Reference proteome</keyword>
<dbReference type="Pfam" id="PF00171">
    <property type="entry name" value="Aldedh"/>
    <property type="match status" value="1"/>
</dbReference>
<evidence type="ECO:0000256" key="3">
    <source>
        <dbReference type="PROSITE-ProRule" id="PRU10007"/>
    </source>
</evidence>
<dbReference type="Gene3D" id="3.40.605.10">
    <property type="entry name" value="Aldehyde Dehydrogenase, Chain A, domain 1"/>
    <property type="match status" value="1"/>
</dbReference>
<evidence type="ECO:0000256" key="4">
    <source>
        <dbReference type="RuleBase" id="RU003345"/>
    </source>
</evidence>
<proteinExistence type="inferred from homology"/>
<evidence type="ECO:0000256" key="2">
    <source>
        <dbReference type="ARBA" id="ARBA00023002"/>
    </source>
</evidence>
<evidence type="ECO:0000313" key="7">
    <source>
        <dbReference type="Proteomes" id="UP000269198"/>
    </source>
</evidence>
<dbReference type="RefSeq" id="WP_123199196.1">
    <property type="nucleotide sequence ID" value="NZ_RJMB01000001.1"/>
</dbReference>
<protein>
    <submittedName>
        <fullName evidence="6">Aldehyde dehydrogenase family protein</fullName>
    </submittedName>
</protein>
<evidence type="ECO:0000256" key="1">
    <source>
        <dbReference type="ARBA" id="ARBA00009986"/>
    </source>
</evidence>
<dbReference type="CDD" id="cd07138">
    <property type="entry name" value="ALDH_CddD_SSP0762"/>
    <property type="match status" value="1"/>
</dbReference>
<keyword evidence="2 4" id="KW-0560">Oxidoreductase</keyword>
<accession>A0A3N0EHM4</accession>
<dbReference type="InterPro" id="IPR029510">
    <property type="entry name" value="Ald_DH_CS_GLU"/>
</dbReference>
<dbReference type="SUPFAM" id="SSF53720">
    <property type="entry name" value="ALDH-like"/>
    <property type="match status" value="1"/>
</dbReference>
<dbReference type="GO" id="GO:0016620">
    <property type="term" value="F:oxidoreductase activity, acting on the aldehyde or oxo group of donors, NAD or NADP as acceptor"/>
    <property type="evidence" value="ECO:0007669"/>
    <property type="project" value="InterPro"/>
</dbReference>
<evidence type="ECO:0000259" key="5">
    <source>
        <dbReference type="Pfam" id="PF00171"/>
    </source>
</evidence>
<dbReference type="FunFam" id="3.40.605.10:FF:000007">
    <property type="entry name" value="NAD/NADP-dependent betaine aldehyde dehydrogenase"/>
    <property type="match status" value="1"/>
</dbReference>
<dbReference type="InterPro" id="IPR016163">
    <property type="entry name" value="Ald_DH_C"/>
</dbReference>
<dbReference type="PANTHER" id="PTHR42804:SF1">
    <property type="entry name" value="ALDEHYDE DEHYDROGENASE-RELATED"/>
    <property type="match status" value="1"/>
</dbReference>
<dbReference type="Gene3D" id="3.40.309.10">
    <property type="entry name" value="Aldehyde Dehydrogenase, Chain A, domain 2"/>
    <property type="match status" value="1"/>
</dbReference>
<dbReference type="FunFam" id="3.40.309.10:FF:000012">
    <property type="entry name" value="Betaine aldehyde dehydrogenase"/>
    <property type="match status" value="1"/>
</dbReference>
<dbReference type="InterPro" id="IPR015590">
    <property type="entry name" value="Aldehyde_DH_dom"/>
</dbReference>
<evidence type="ECO:0000313" key="6">
    <source>
        <dbReference type="EMBL" id="RNL87332.1"/>
    </source>
</evidence>
<dbReference type="InterPro" id="IPR016161">
    <property type="entry name" value="Ald_DH/histidinol_DH"/>
</dbReference>
<dbReference type="PROSITE" id="PS00687">
    <property type="entry name" value="ALDEHYDE_DEHYDR_GLU"/>
    <property type="match status" value="1"/>
</dbReference>
<dbReference type="AlphaFoldDB" id="A0A3N0EHM4"/>
<dbReference type="EMBL" id="RJMB01000001">
    <property type="protein sequence ID" value="RNL87332.1"/>
    <property type="molecule type" value="Genomic_DNA"/>
</dbReference>
<feature type="domain" description="Aldehyde dehydrogenase" evidence="5">
    <location>
        <begin position="10"/>
        <end position="471"/>
    </location>
</feature>
<gene>
    <name evidence="6" type="ORF">EFW17_00345</name>
</gene>
<dbReference type="Proteomes" id="UP000269198">
    <property type="component" value="Unassembled WGS sequence"/>
</dbReference>
<dbReference type="OrthoDB" id="3802174at2"/>
<comment type="similarity">
    <text evidence="1 4">Belongs to the aldehyde dehydrogenase family.</text>
</comment>
<reference evidence="6 7" key="1">
    <citation type="submission" date="2018-11" db="EMBL/GenBank/DDBJ databases">
        <title>The genome draft of YIM 96095.</title>
        <authorList>
            <person name="Tang S.-K."/>
            <person name="Chunyu W.-X."/>
            <person name="Feng Y.-Z."/>
        </authorList>
    </citation>
    <scope>NUCLEOTIDE SEQUENCE [LARGE SCALE GENOMIC DNA]</scope>
    <source>
        <strain evidence="6 7">YIM 96095</strain>
    </source>
</reference>
<dbReference type="InterPro" id="IPR016162">
    <property type="entry name" value="Ald_DH_N"/>
</dbReference>
<sequence>MRSLYLNGAWSDSASDQAIDVINPATEQVIDSVPAGSQDDVDRAVAAARAAFPAWSGMSVAERRAHLARAFELFQQRVQDIATTMATDIGAPKKFATKVQAGLPMVMFETYLELLDEVGERFFTGEEVGTSLVVREPIGVVGAITPWNYPLHQIVLKVVPALAAGNTVVLKPTEVAPLGAYALTEIFHDAGLPAGVFNLVSGTGPVVGEAIAAHPDVDMVSFTGSGRAGQRVSEVAAATVKKVALELGGKSPNVILPDADLNEAVKRGVADVMRNTGQSCNALTRMLVHRDQYDEAVRMAAESAATHTPGDPFDEGSRMGPLVSKAQLDRVRDYIRIGVKEGARLATGGADAPEGHETGYYVRPTVFADVRNDMRIAQEEIFGPVLVMIPYDTEDEAVEIANDTVYGLNAAVWAGDRDRGLAVARRIRAGQVDVNGAGFNPRSPFGGYKQSGIGREWGVYGLEEFCEVKSVQLGS</sequence>
<feature type="active site" evidence="3">
    <location>
        <position position="246"/>
    </location>
</feature>
<comment type="caution">
    <text evidence="6">The sequence shown here is derived from an EMBL/GenBank/DDBJ whole genome shotgun (WGS) entry which is preliminary data.</text>
</comment>